<dbReference type="OrthoDB" id="1026733at2759"/>
<feature type="domain" description="UBX" evidence="5">
    <location>
        <begin position="469"/>
        <end position="548"/>
    </location>
</feature>
<accession>A0A0P9FAQ1</accession>
<dbReference type="GO" id="GO:0005783">
    <property type="term" value="C:endoplasmic reticulum"/>
    <property type="evidence" value="ECO:0007669"/>
    <property type="project" value="TreeGrafter"/>
</dbReference>
<keyword evidence="4" id="KW-0472">Membrane</keyword>
<feature type="compositionally biased region" description="Acidic residues" evidence="3">
    <location>
        <begin position="610"/>
        <end position="623"/>
    </location>
</feature>
<evidence type="ECO:0000256" key="4">
    <source>
        <dbReference type="SAM" id="Phobius"/>
    </source>
</evidence>
<dbReference type="AlphaFoldDB" id="A0A0P9FAQ1"/>
<dbReference type="STRING" id="578459.A0A0P9FAQ1"/>
<evidence type="ECO:0000313" key="7">
    <source>
        <dbReference type="Proteomes" id="UP000053890"/>
    </source>
</evidence>
<dbReference type="OMA" id="VYAFVEC"/>
<dbReference type="SUPFAM" id="SSF54236">
    <property type="entry name" value="Ubiquitin-like"/>
    <property type="match status" value="1"/>
</dbReference>
<feature type="coiled-coil region" evidence="2">
    <location>
        <begin position="391"/>
        <end position="447"/>
    </location>
</feature>
<organism evidence="6 7">
    <name type="scientific">Rhodotorula graminis (strain WP1)</name>
    <dbReference type="NCBI Taxonomy" id="578459"/>
    <lineage>
        <taxon>Eukaryota</taxon>
        <taxon>Fungi</taxon>
        <taxon>Dikarya</taxon>
        <taxon>Basidiomycota</taxon>
        <taxon>Pucciniomycotina</taxon>
        <taxon>Microbotryomycetes</taxon>
        <taxon>Sporidiobolales</taxon>
        <taxon>Sporidiobolaceae</taxon>
        <taxon>Rhodotorula</taxon>
    </lineage>
</organism>
<feature type="compositionally biased region" description="Acidic residues" evidence="3">
    <location>
        <begin position="78"/>
        <end position="87"/>
    </location>
</feature>
<dbReference type="PANTHER" id="PTHR23322:SF1">
    <property type="entry name" value="FAS-ASSOCIATED FACTOR 2"/>
    <property type="match status" value="1"/>
</dbReference>
<dbReference type="Pfam" id="PF00789">
    <property type="entry name" value="UBX"/>
    <property type="match status" value="1"/>
</dbReference>
<dbReference type="GO" id="GO:0036503">
    <property type="term" value="P:ERAD pathway"/>
    <property type="evidence" value="ECO:0007669"/>
    <property type="project" value="TreeGrafter"/>
</dbReference>
<dbReference type="SMART" id="SM00594">
    <property type="entry name" value="UAS"/>
    <property type="match status" value="1"/>
</dbReference>
<dbReference type="EMBL" id="KQ474086">
    <property type="protein sequence ID" value="KPV72697.1"/>
    <property type="molecule type" value="Genomic_DNA"/>
</dbReference>
<evidence type="ECO:0000256" key="2">
    <source>
        <dbReference type="SAM" id="Coils"/>
    </source>
</evidence>
<keyword evidence="7" id="KW-1185">Reference proteome</keyword>
<dbReference type="InterPro" id="IPR050730">
    <property type="entry name" value="UBX_domain-protein"/>
</dbReference>
<feature type="compositionally biased region" description="Low complexity" evidence="3">
    <location>
        <begin position="57"/>
        <end position="70"/>
    </location>
</feature>
<gene>
    <name evidence="6" type="ORF">RHOBADRAFT_55776</name>
</gene>
<dbReference type="Proteomes" id="UP000053890">
    <property type="component" value="Unassembled WGS sequence"/>
</dbReference>
<feature type="compositionally biased region" description="Low complexity" evidence="3">
    <location>
        <begin position="204"/>
        <end position="219"/>
    </location>
</feature>
<protein>
    <recommendedName>
        <fullName evidence="5">UBX domain-containing protein</fullName>
    </recommendedName>
</protein>
<dbReference type="Gene3D" id="3.40.30.10">
    <property type="entry name" value="Glutaredoxin"/>
    <property type="match status" value="1"/>
</dbReference>
<evidence type="ECO:0000256" key="3">
    <source>
        <dbReference type="SAM" id="MobiDB-lite"/>
    </source>
</evidence>
<dbReference type="InterPro" id="IPR001012">
    <property type="entry name" value="UBX_dom"/>
</dbReference>
<dbReference type="Gene3D" id="3.10.20.90">
    <property type="entry name" value="Phosphatidylinositol 3-kinase Catalytic Subunit, Chain A, domain 1"/>
    <property type="match status" value="1"/>
</dbReference>
<name>A0A0P9FAQ1_RHOGW</name>
<evidence type="ECO:0000313" key="6">
    <source>
        <dbReference type="EMBL" id="KPV72697.1"/>
    </source>
</evidence>
<sequence>MDQPLSSTQRAALEQLSAVTARSPDLGSDEARSSLELLRTSGWDVQTAVSRIYDGEGAPSPNSSSAAAGARHAYPPTPDDDEPDVDDALLAGARNGSARRRGSGGTGGLGTGAVGLYYLRQALAVPLTILSFPAALIYNLGALLLGLVARLFRLRGPSTTTLRPRNPFGHRAPRTILSPAAAAEQWVKSIEEATGLSRQVDDAGSSTSGMQATSSSSTGLSARRRGSGLAPPGSGQRIPRFLVGSYDAALRAARDDKRVLMVVLSSGENERDARFKRDVLCDEEVNRVLEEEDVLVWGGDVGEREAFQVGQTLSYIALPFVAFVALQPSTPHSSNPATASTASPRLRLLTRLEHSPSAPLTAASLHTHLVTLVLPRAEPYLARLRAQEVQRAADRLARDEAERRVNELARRDEEKVLAVRRREEERRRAEREAHERAERAQVELRERERVAGLARRWRAWKRVELAGRPEGADVRVAVRLGDGRRAMRGFSAEDGTDEVYGWVECELGAADDAAQARADGESEIERRAPPEGWQQQFHFRLATTFPRQVIALAPHLAAPSSAASAAAAAATGERVTVGEAFQGLGKTVNLVVDGLEERRRASMSSREGNDSEDEEDEEEVESD</sequence>
<dbReference type="GO" id="GO:0043130">
    <property type="term" value="F:ubiquitin binding"/>
    <property type="evidence" value="ECO:0007669"/>
    <property type="project" value="TreeGrafter"/>
</dbReference>
<keyword evidence="4" id="KW-1133">Transmembrane helix</keyword>
<feature type="region of interest" description="Disordered" evidence="3">
    <location>
        <begin position="197"/>
        <end position="234"/>
    </location>
</feature>
<feature type="transmembrane region" description="Helical" evidence="4">
    <location>
        <begin position="125"/>
        <end position="148"/>
    </location>
</feature>
<dbReference type="RefSeq" id="XP_018268746.1">
    <property type="nucleotide sequence ID" value="XM_018418010.1"/>
</dbReference>
<dbReference type="InterPro" id="IPR006577">
    <property type="entry name" value="UAS"/>
</dbReference>
<evidence type="ECO:0000259" key="5">
    <source>
        <dbReference type="PROSITE" id="PS50033"/>
    </source>
</evidence>
<keyword evidence="4" id="KW-0812">Transmembrane</keyword>
<dbReference type="SUPFAM" id="SSF52833">
    <property type="entry name" value="Thioredoxin-like"/>
    <property type="match status" value="1"/>
</dbReference>
<feature type="region of interest" description="Disordered" evidence="3">
    <location>
        <begin position="595"/>
        <end position="623"/>
    </location>
</feature>
<proteinExistence type="predicted"/>
<dbReference type="InterPro" id="IPR029071">
    <property type="entry name" value="Ubiquitin-like_domsf"/>
</dbReference>
<dbReference type="InterPro" id="IPR036249">
    <property type="entry name" value="Thioredoxin-like_sf"/>
</dbReference>
<keyword evidence="1 2" id="KW-0175">Coiled coil</keyword>
<evidence type="ECO:0000256" key="1">
    <source>
        <dbReference type="ARBA" id="ARBA00023054"/>
    </source>
</evidence>
<feature type="region of interest" description="Disordered" evidence="3">
    <location>
        <begin position="52"/>
        <end position="88"/>
    </location>
</feature>
<dbReference type="GeneID" id="28978458"/>
<dbReference type="PROSITE" id="PS50033">
    <property type="entry name" value="UBX"/>
    <property type="match status" value="1"/>
</dbReference>
<dbReference type="PANTHER" id="PTHR23322">
    <property type="entry name" value="FAS-ASSOCIATED PROTEIN"/>
    <property type="match status" value="1"/>
</dbReference>
<dbReference type="Pfam" id="PF13899">
    <property type="entry name" value="Thioredoxin_7"/>
    <property type="match status" value="1"/>
</dbReference>
<reference evidence="6 7" key="1">
    <citation type="journal article" date="2015" name="Front. Microbiol.">
        <title>Genome sequence of the plant growth promoting endophytic yeast Rhodotorula graminis WP1.</title>
        <authorList>
            <person name="Firrincieli A."/>
            <person name="Otillar R."/>
            <person name="Salamov A."/>
            <person name="Schmutz J."/>
            <person name="Khan Z."/>
            <person name="Redman R.S."/>
            <person name="Fleck N.D."/>
            <person name="Lindquist E."/>
            <person name="Grigoriev I.V."/>
            <person name="Doty S.L."/>
        </authorList>
    </citation>
    <scope>NUCLEOTIDE SEQUENCE [LARGE SCALE GENOMIC DNA]</scope>
    <source>
        <strain evidence="6 7">WP1</strain>
    </source>
</reference>